<feature type="compositionally biased region" description="Pro residues" evidence="1">
    <location>
        <begin position="998"/>
        <end position="1009"/>
    </location>
</feature>
<feature type="region of interest" description="Disordered" evidence="1">
    <location>
        <begin position="993"/>
        <end position="1045"/>
    </location>
</feature>
<feature type="region of interest" description="Disordered" evidence="1">
    <location>
        <begin position="2006"/>
        <end position="2039"/>
    </location>
</feature>
<feature type="compositionally biased region" description="Polar residues" evidence="1">
    <location>
        <begin position="1892"/>
        <end position="1902"/>
    </location>
</feature>
<feature type="region of interest" description="Disordered" evidence="1">
    <location>
        <begin position="2339"/>
        <end position="2495"/>
    </location>
</feature>
<feature type="region of interest" description="Disordered" evidence="1">
    <location>
        <begin position="380"/>
        <end position="416"/>
    </location>
</feature>
<feature type="region of interest" description="Disordered" evidence="1">
    <location>
        <begin position="2551"/>
        <end position="2593"/>
    </location>
</feature>
<feature type="region of interest" description="Disordered" evidence="1">
    <location>
        <begin position="1852"/>
        <end position="1902"/>
    </location>
</feature>
<evidence type="ECO:0000313" key="2">
    <source>
        <dbReference type="EMBL" id="KAK7201876.1"/>
    </source>
</evidence>
<feature type="region of interest" description="Disordered" evidence="1">
    <location>
        <begin position="1927"/>
        <end position="1966"/>
    </location>
</feature>
<feature type="compositionally biased region" description="Polar residues" evidence="1">
    <location>
        <begin position="2375"/>
        <end position="2386"/>
    </location>
</feature>
<evidence type="ECO:0000256" key="1">
    <source>
        <dbReference type="SAM" id="MobiDB-lite"/>
    </source>
</evidence>
<feature type="compositionally biased region" description="Basic and acidic residues" evidence="1">
    <location>
        <begin position="1183"/>
        <end position="1192"/>
    </location>
</feature>
<feature type="compositionally biased region" description="Low complexity" evidence="1">
    <location>
        <begin position="1064"/>
        <end position="1088"/>
    </location>
</feature>
<feature type="compositionally biased region" description="Polar residues" evidence="1">
    <location>
        <begin position="314"/>
        <end position="334"/>
    </location>
</feature>
<evidence type="ECO:0000313" key="3">
    <source>
        <dbReference type="Proteomes" id="UP001430356"/>
    </source>
</evidence>
<feature type="region of interest" description="Disordered" evidence="1">
    <location>
        <begin position="120"/>
        <end position="182"/>
    </location>
</feature>
<feature type="compositionally biased region" description="Basic and acidic residues" evidence="1">
    <location>
        <begin position="1876"/>
        <end position="1886"/>
    </location>
</feature>
<feature type="region of interest" description="Disordered" evidence="1">
    <location>
        <begin position="2620"/>
        <end position="2698"/>
    </location>
</feature>
<feature type="compositionally biased region" description="Low complexity" evidence="1">
    <location>
        <begin position="1485"/>
        <end position="1497"/>
    </location>
</feature>
<feature type="compositionally biased region" description="Low complexity" evidence="1">
    <location>
        <begin position="2469"/>
        <end position="2489"/>
    </location>
</feature>
<feature type="region of interest" description="Disordered" evidence="1">
    <location>
        <begin position="244"/>
        <end position="273"/>
    </location>
</feature>
<feature type="region of interest" description="Disordered" evidence="1">
    <location>
        <begin position="2074"/>
        <end position="2129"/>
    </location>
</feature>
<gene>
    <name evidence="2" type="ORF">NESM_000255000</name>
</gene>
<feature type="region of interest" description="Disordered" evidence="1">
    <location>
        <begin position="864"/>
        <end position="920"/>
    </location>
</feature>
<sequence length="3034" mass="302055">MSVRSSHGSGGGHLPAPRSGASAARGCPRRSSVAVAPLRPPLHEGNVSERTGCFSTTATAQPTTPRPQSRTDAPLPSTMTTTTPSAAVPRRPAARLDLRLSSLTRCPATTADALVAMEERGVSLSRPQPPSPREPAEQAAAPQPPPLQLTCVPGEAVSHTESTGPPPQPLPPPVATSPVTSPAATLHSLPTVLHRSATLLGTSHCACQELGSSSITSSVGAAAAAAGAAAAAAVGATTTTSSNMLTASLTRPDGELDRWTPHSRDAGRRQEPRAMLVLENSISLFGTTSSGAGRTAPSPRTGGGGGGGSSSSSIHTATATVASSCHHAQSVQSPSAPPRHGCVVTLLPIDPCGSISTGSAGPRHGDGVLAPSTALESSLSAADAAVHTPQPLIRSSGDGSGGDGGGGGGGGVAAGRALARSRRSLPPLPTNTLASSMHVNGVHVLFGGGANCSVPMACAPRCAAPPSTLSTSMGPTVLRSHDPILGDGGAHTRAPPRGPQPRPQRPRYNCFVAGNSNNNSGSSGGNGVERDAVALKHMSPSSSRSHSRENSSSTTITSGSSSTSSSRSRRGGGGGGAACGAAASKQQPALHGSSRRQLRRGPRASPAPPQTRGGAAAAAAAAATLLLRVDSTSHPPPPPPALPPRPSVRAGGLVSGPTAVDVPATLKGRSPRPPAVCGESGGAPLASHAGLDGGVAATCAMAAGPHASGTTHTRAMSASDGAAGAVASSPAPAAPRPVCRRPSTAAGGLRRALPVEAVQAPIAATSAGFGPALRQLHPPTAAAPTISSCVLVPAVPGAVPPTAAAAPTHELQREPHQQQQGDARSHDSALPSTAPQHETPPPTRSWPTPPCGRARVKECQRLLTPQARPCPPRYPAASDPPATTAAAAAHHHPVEPPMQQQQQQARPCSSSNSSNSSISVPLLLDSPATATVSQSPAEDNRNGVPQHVAANATAAPPRVRSLPAATGSITAAAAAAAAAAATAALAVPQLVTDTRSSAPPPHPAPPPRSSSPSQTAPALCGPEQTDVDLRSSAPLPHPAPRHWPTAGDTAALLQASQETVVVAPHAAAEADTATSPSPAAPLSESTTPFTDVPLTPTQQLTPGEARQLAKRPSPPLRRPTPEPFLCAAVPSFNSGDEGELGSGGSASSSGGGGGGSFLYSGGAGRGQRHRHRHRSTDSPAGRELPRTADGRRVRGGGGGGGGGGGAALARRRATAPTAHQHEVAAAATAQEWTRRAAVLPPSYADGVVLPADAEDQDMARDVDGLHSSFSITSSDAVVLASTDTKQFSSRPMSATATYTLTCSHGSTAAPQPSSSAASSMTRVGAALRPAAGATPPFGPDASGAATAPTVPSSPVGHAAALGGGGGGALDGGGGDPASQRTPPPQGVSHLTRSMHAQRVRRSAGERRVCVTIAGADEQDQHDDADLDDLLMHAEEAAAAAAAVSPRASRGLFGSGGAASTPPSKLSLDRRQQRSSFSAVSSLRGTTTTAPSAAHSSTVGPPTATACYRKSALYSFLMRDGTGSSSLNPSSSSGATGDDAAAAAAAAAAATAAPATTTAVDGAAPKSPGSSAGLSAAVMAAMTPTLAFHLTQATPPQPPISASLKCDDVVNGSAAEHRTPPEGSSGSASTTLRPASLAQMMLPQSTASSTATPELRTWRAGTLLPTTHKTPNSAPADAAGVLCVAALKRGSLAERRWSSTIEQRPAAALSPVGTNSSTRTSRTTSSITTDTSSLVSPIKHGKTPTTAAPVTVQAPPPPPRPPMVLPVSRAAAPPPPPRPHVFASAISQVACTGGTRALAIPCTDGGGGGGGAAAAPVDGVVAERPLLPVMSATEIEGLRLETCLAAATRKALARRAGWQRRESHDDGGSSSGGAEEGASHGRRGELHTRRHGTTSQPSQPWTRQSFTFSSMQPFAHLSIPRRSLNAVVSGPPHGATSSLFSSRLREPRGAGRRLSPAGGGDSGDDALVGAAHRNSSAATCLSFPSVFPLMESDDDDDTDPCGVYHPYLQPPPPLMRGRPARVSGVSQDPSRRASQRRVTGDLLLSPHMASAVTRRLMAVGGGEGSSRGALQCAGRDGIVSHSSGGGSDLDTGAAPQQQQRQQQRQQQQRQRWAVTDSLSSAHPAGHGTATRLTSEHPVAMDGELLDALAAANTSVDGVVMRHDPTPPQNGAALATSDELLSGSADAASGPMPSPLLLPLPRPPQPALGGVSPAAPPPVYQRHCPTPLQVDLAVLSEPSRVLTASSTGAGATTGTATPTTAVVMVVVVPTPTSTCTSQPTTRHARNADTVVDATPAAVVEYERSPLLTHAAPRAPLSAPGVSSSYHPLTLQRLAWFKEHGAGGATTSTAPTTGAGGRGGSGSGGSGGSGGAGPATSLARSALTSQSLRSAWPGQRANSRSSSSSDNGSGSGSGRIDGDEEDNEGRSGAPTSSGNGSGEAPPAATPSRPQRRSEPARCFGFATHPLMPGVQTAPLARSPPLAPAASPTGPAPHGVAGRLRQRCAAVTTPNSSRSSSSVLSAAAGSLLAPSSSGRYDASAAASPLLPQLSAAAEPLTAGSPCSGAQDDAALGARDRRRGSISSVSGLGSTAPSTAGPGILIPSTLLRRHGNSILSIHALGTGSSGSGAAAADGGGGGAQLPATDTAGTANAAASPMQATAVAQRRSSRPSRTLFTAEDVAAERDGRAATPQQQQQQQWRYRVSFSEHTSREAAAGRGYHSCLAGGGGATPQPRYTSKAAISSSSSGGGGGGGGGGDATGRVTSASPTTERQRRTAALLPSSSSSSTSPTSAPLAAAPSASLSPAPSVLLLVSPTAMEVTGGGGRGGRGGGGVATFDGIDPDLNGCGVSLETLDVTRSSRHAAADSRRGGGGGSCGVDLWAGGIDNPHRNSTNTYDLVAPTSVAAAESISGGGGAAAAAAVTAAAWGGGGMRRIPSPAHVTGGLARRGGKEGAEELPHISPLDTRLQPVRVDDVADDALQSMAHSPPPHARTVSRGNLSLRGGPTRLTRTYDWAGSMMGSMVTLGSNSLLSSPAESDLI</sequence>
<feature type="compositionally biased region" description="Low complexity" evidence="1">
    <location>
        <begin position="2395"/>
        <end position="2405"/>
    </location>
</feature>
<feature type="region of interest" description="Disordered" evidence="1">
    <location>
        <begin position="2719"/>
        <end position="2795"/>
    </location>
</feature>
<feature type="compositionally biased region" description="Low complexity" evidence="1">
    <location>
        <begin position="2638"/>
        <end position="2649"/>
    </location>
</feature>
<organism evidence="2 3">
    <name type="scientific">Novymonas esmeraldas</name>
    <dbReference type="NCBI Taxonomy" id="1808958"/>
    <lineage>
        <taxon>Eukaryota</taxon>
        <taxon>Discoba</taxon>
        <taxon>Euglenozoa</taxon>
        <taxon>Kinetoplastea</taxon>
        <taxon>Metakinetoplastina</taxon>
        <taxon>Trypanosomatida</taxon>
        <taxon>Trypanosomatidae</taxon>
        <taxon>Novymonas</taxon>
    </lineage>
</organism>
<feature type="compositionally biased region" description="Pro residues" evidence="1">
    <location>
        <begin position="1112"/>
        <end position="1122"/>
    </location>
</feature>
<feature type="compositionally biased region" description="Low complexity" evidence="1">
    <location>
        <begin position="55"/>
        <end position="91"/>
    </location>
</feature>
<feature type="region of interest" description="Disordered" evidence="1">
    <location>
        <begin position="2932"/>
        <end position="2951"/>
    </location>
</feature>
<feature type="compositionally biased region" description="Gly residues" evidence="1">
    <location>
        <begin position="1195"/>
        <end position="1206"/>
    </location>
</feature>
<feature type="compositionally biased region" description="Low complexity" evidence="1">
    <location>
        <begin position="897"/>
        <end position="919"/>
    </location>
</feature>
<proteinExistence type="predicted"/>
<protein>
    <submittedName>
        <fullName evidence="2">Uncharacterized protein</fullName>
    </submittedName>
</protein>
<feature type="compositionally biased region" description="Polar residues" evidence="1">
    <location>
        <begin position="2576"/>
        <end position="2589"/>
    </location>
</feature>
<comment type="caution">
    <text evidence="2">The sequence shown here is derived from an EMBL/GenBank/DDBJ whole genome shotgun (WGS) entry which is preliminary data.</text>
</comment>
<feature type="compositionally biased region" description="Basic residues" evidence="1">
    <location>
        <begin position="593"/>
        <end position="602"/>
    </location>
</feature>
<feature type="region of interest" description="Disordered" evidence="1">
    <location>
        <begin position="1"/>
        <end position="92"/>
    </location>
</feature>
<feature type="region of interest" description="Disordered" evidence="1">
    <location>
        <begin position="2976"/>
        <end position="2998"/>
    </location>
</feature>
<feature type="region of interest" description="Disordered" evidence="1">
    <location>
        <begin position="801"/>
        <end position="852"/>
    </location>
</feature>
<accession>A0AAW0F8Z1</accession>
<feature type="region of interest" description="Disordered" evidence="1">
    <location>
        <begin position="286"/>
        <end position="337"/>
    </location>
</feature>
<feature type="region of interest" description="Disordered" evidence="1">
    <location>
        <begin position="1697"/>
        <end position="1760"/>
    </location>
</feature>
<feature type="compositionally biased region" description="Basic and acidic residues" evidence="1">
    <location>
        <begin position="252"/>
        <end position="272"/>
    </location>
</feature>
<name>A0AAW0F8Z1_9TRYP</name>
<feature type="compositionally biased region" description="Low complexity" evidence="1">
    <location>
        <begin position="2770"/>
        <end position="2795"/>
    </location>
</feature>
<feature type="region of interest" description="Disordered" evidence="1">
    <location>
        <begin position="1450"/>
        <end position="1501"/>
    </location>
</feature>
<feature type="compositionally biased region" description="Low complexity" evidence="1">
    <location>
        <begin position="2095"/>
        <end position="2110"/>
    </location>
</feature>
<feature type="compositionally biased region" description="Gly residues" evidence="1">
    <location>
        <begin position="398"/>
        <end position="413"/>
    </location>
</feature>
<dbReference type="Proteomes" id="UP001430356">
    <property type="component" value="Unassembled WGS sequence"/>
</dbReference>
<feature type="compositionally biased region" description="Gly residues" evidence="1">
    <location>
        <begin position="2741"/>
        <end position="2753"/>
    </location>
</feature>
<feature type="compositionally biased region" description="Gly residues" evidence="1">
    <location>
        <begin position="1361"/>
        <end position="1375"/>
    </location>
</feature>
<feature type="compositionally biased region" description="Low complexity" evidence="1">
    <location>
        <begin position="1713"/>
        <end position="1735"/>
    </location>
</feature>
<feature type="compositionally biased region" description="Pro residues" evidence="1">
    <location>
        <begin position="164"/>
        <end position="175"/>
    </location>
</feature>
<feature type="region of interest" description="Disordered" evidence="1">
    <location>
        <begin position="468"/>
        <end position="681"/>
    </location>
</feature>
<feature type="compositionally biased region" description="Pro residues" evidence="1">
    <location>
        <begin position="838"/>
        <end position="850"/>
    </location>
</feature>
<feature type="compositionally biased region" description="Gly residues" evidence="1">
    <location>
        <begin position="1140"/>
        <end position="1165"/>
    </location>
</feature>
<keyword evidence="3" id="KW-1185">Reference proteome</keyword>
<feature type="compositionally biased region" description="Low complexity" evidence="1">
    <location>
        <begin position="1742"/>
        <end position="1752"/>
    </location>
</feature>
<feature type="compositionally biased region" description="Low complexity" evidence="1">
    <location>
        <begin position="539"/>
        <end position="566"/>
    </location>
</feature>
<dbReference type="EMBL" id="JAECZO010000021">
    <property type="protein sequence ID" value="KAK7201876.1"/>
    <property type="molecule type" value="Genomic_DNA"/>
</dbReference>
<feature type="compositionally biased region" description="Polar residues" evidence="1">
    <location>
        <begin position="1473"/>
        <end position="1484"/>
    </location>
</feature>
<feature type="region of interest" description="Disordered" evidence="1">
    <location>
        <begin position="1329"/>
        <end position="1405"/>
    </location>
</feature>
<reference evidence="2 3" key="1">
    <citation type="journal article" date="2021" name="MBio">
        <title>A New Model Trypanosomatid, Novymonas esmeraldas: Genomic Perception of Its 'Candidatus Pandoraea novymonadis' Endosymbiont.</title>
        <authorList>
            <person name="Zakharova A."/>
            <person name="Saura A."/>
            <person name="Butenko A."/>
            <person name="Podesvova L."/>
            <person name="Warmusova S."/>
            <person name="Kostygov A.Y."/>
            <person name="Nenarokova A."/>
            <person name="Lukes J."/>
            <person name="Opperdoes F.R."/>
            <person name="Yurchenko V."/>
        </authorList>
    </citation>
    <scope>NUCLEOTIDE SEQUENCE [LARGE SCALE GENOMIC DNA]</scope>
    <source>
        <strain evidence="2 3">E262AT.01</strain>
    </source>
</reference>
<feature type="compositionally biased region" description="Gly residues" evidence="1">
    <location>
        <begin position="2351"/>
        <end position="2370"/>
    </location>
</feature>
<feature type="compositionally biased region" description="Pro residues" evidence="1">
    <location>
        <begin position="634"/>
        <end position="646"/>
    </location>
</feature>
<feature type="compositionally biased region" description="Low complexity" evidence="1">
    <location>
        <begin position="875"/>
        <end position="888"/>
    </location>
</feature>
<feature type="region of interest" description="Disordered" evidence="1">
    <location>
        <begin position="1064"/>
        <end position="1219"/>
    </location>
</feature>